<dbReference type="GO" id="GO:0003796">
    <property type="term" value="F:lysozyme activity"/>
    <property type="evidence" value="ECO:0007669"/>
    <property type="project" value="UniProtKB-EC"/>
</dbReference>
<dbReference type="InterPro" id="IPR002196">
    <property type="entry name" value="Glyco_hydro_24"/>
</dbReference>
<evidence type="ECO:0000256" key="1">
    <source>
        <dbReference type="ARBA" id="ARBA00022529"/>
    </source>
</evidence>
<dbReference type="Gene3D" id="1.10.530.40">
    <property type="match status" value="1"/>
</dbReference>
<proteinExistence type="inferred from homology"/>
<dbReference type="GO" id="GO:0031640">
    <property type="term" value="P:killing of cells of another organism"/>
    <property type="evidence" value="ECO:0007669"/>
    <property type="project" value="UniProtKB-KW"/>
</dbReference>
<evidence type="ECO:0000256" key="2">
    <source>
        <dbReference type="ARBA" id="ARBA00022638"/>
    </source>
</evidence>
<comment type="catalytic activity">
    <reaction evidence="3">
        <text>Hydrolysis of (1-&gt;4)-beta-linkages between N-acetylmuramic acid and N-acetyl-D-glucosamine residues in a peptidoglycan and between N-acetyl-D-glucosamine residues in chitodextrins.</text>
        <dbReference type="EC" id="3.2.1.17"/>
    </reaction>
</comment>
<keyword evidence="3" id="KW-0378">Hydrolase</keyword>
<sequence length="291" mass="31475">MIDNTTTSTTPADAQVSQGVPNPDLDPSQLAHNALQNIIDAKTMSGELRVQRQVADQPATAGALWDLPSFFQYLKENTSVIPPFPGASQDGNGWFAQADKAIGGTEGFEGRAYHGVYSPLRKPGDIFVKPGQVNDQTTSEVSIGYGYNLTGNRDSRQVFQKVLGIDSDGYDKIRAGQASITPEQGLKLRQYMIYQVNSQLDTLLGKKALTDYQRAALVSMLYNFGYGNFRKTGIPDAIKNGADPQKIATMIRGASSSQKALQPRRNAEANLFLGVNGASTQLASTVSNYTK</sequence>
<evidence type="ECO:0000256" key="4">
    <source>
        <dbReference type="SAM" id="MobiDB-lite"/>
    </source>
</evidence>
<keyword evidence="3" id="KW-0326">Glycosidase</keyword>
<organism evidence="5 6">
    <name type="scientific">Burkholderia oklahomensis</name>
    <dbReference type="NCBI Taxonomy" id="342113"/>
    <lineage>
        <taxon>Bacteria</taxon>
        <taxon>Pseudomonadati</taxon>
        <taxon>Pseudomonadota</taxon>
        <taxon>Betaproteobacteria</taxon>
        <taxon>Burkholderiales</taxon>
        <taxon>Burkholderiaceae</taxon>
        <taxon>Burkholderia</taxon>
        <taxon>pseudomallei group</taxon>
    </lineage>
</organism>
<protein>
    <recommendedName>
        <fullName evidence="3">Lysozyme</fullName>
        <ecNumber evidence="3">3.2.1.17</ecNumber>
    </recommendedName>
</protein>
<evidence type="ECO:0000256" key="3">
    <source>
        <dbReference type="RuleBase" id="RU003788"/>
    </source>
</evidence>
<evidence type="ECO:0000313" key="6">
    <source>
        <dbReference type="Proteomes" id="UP000029424"/>
    </source>
</evidence>
<keyword evidence="2 3" id="KW-0081">Bacteriolytic enzyme</keyword>
<dbReference type="GO" id="GO:0042742">
    <property type="term" value="P:defense response to bacterium"/>
    <property type="evidence" value="ECO:0007669"/>
    <property type="project" value="UniProtKB-KW"/>
</dbReference>
<feature type="compositionally biased region" description="Polar residues" evidence="4">
    <location>
        <begin position="1"/>
        <end position="20"/>
    </location>
</feature>
<keyword evidence="6" id="KW-1185">Reference proteome</keyword>
<evidence type="ECO:0000313" key="5">
    <source>
        <dbReference type="EMBL" id="AIO68586.1"/>
    </source>
</evidence>
<dbReference type="Pfam" id="PF00959">
    <property type="entry name" value="Phage_lysozyme"/>
    <property type="match status" value="1"/>
</dbReference>
<dbReference type="Proteomes" id="UP000029424">
    <property type="component" value="Chromosome 2"/>
</dbReference>
<dbReference type="AlphaFoldDB" id="A0AAI8BAK9"/>
<dbReference type="RefSeq" id="WP_144444712.1">
    <property type="nucleotide sequence ID" value="NZ_CP008727.1"/>
</dbReference>
<accession>A0AAI8BAK9</accession>
<dbReference type="EMBL" id="CP008727">
    <property type="protein sequence ID" value="AIO68586.1"/>
    <property type="molecule type" value="Genomic_DNA"/>
</dbReference>
<dbReference type="SUPFAM" id="SSF53955">
    <property type="entry name" value="Lysozyme-like"/>
    <property type="match status" value="1"/>
</dbReference>
<dbReference type="InterPro" id="IPR023347">
    <property type="entry name" value="Lysozyme_dom_sf"/>
</dbReference>
<dbReference type="GO" id="GO:0009253">
    <property type="term" value="P:peptidoglycan catabolic process"/>
    <property type="evidence" value="ECO:0007669"/>
    <property type="project" value="InterPro"/>
</dbReference>
<dbReference type="EC" id="3.2.1.17" evidence="3"/>
<keyword evidence="1 3" id="KW-0929">Antimicrobial</keyword>
<reference evidence="5 6" key="1">
    <citation type="submission" date="2014-06" db="EMBL/GenBank/DDBJ databases">
        <authorList>
            <person name="Bishop-Lilly K.A."/>
            <person name="Broomall S.M."/>
            <person name="Chain P.S."/>
            <person name="Chertkov O."/>
            <person name="Coyne S.R."/>
            <person name="Daligault H.E."/>
            <person name="Davenport K.W."/>
            <person name="Erkkila T."/>
            <person name="Frey K.G."/>
            <person name="Gibbons H.S."/>
            <person name="Gu W."/>
            <person name="Jaissle J."/>
            <person name="Johnson S.L."/>
            <person name="Koroleva G.I."/>
            <person name="Ladner J.T."/>
            <person name="Lo C.-C."/>
            <person name="Minogue T.D."/>
            <person name="Munk C."/>
            <person name="Palacios G.F."/>
            <person name="Redden C.L."/>
            <person name="Rosenzweig C.N."/>
            <person name="Scholz M.B."/>
            <person name="Teshima H."/>
            <person name="Xu Y."/>
        </authorList>
    </citation>
    <scope>NUCLEOTIDE SEQUENCE [LARGE SCALE GENOMIC DNA]</scope>
    <source>
        <strain evidence="5 6">EO147</strain>
    </source>
</reference>
<comment type="similarity">
    <text evidence="3">Belongs to the glycosyl hydrolase 24 family.</text>
</comment>
<gene>
    <name evidence="5" type="ORF">DM82_4364</name>
</gene>
<feature type="region of interest" description="Disordered" evidence="4">
    <location>
        <begin position="1"/>
        <end position="26"/>
    </location>
</feature>
<dbReference type="KEGG" id="bok:DM82_4364"/>
<name>A0AAI8BAK9_9BURK</name>
<dbReference type="GO" id="GO:0016998">
    <property type="term" value="P:cell wall macromolecule catabolic process"/>
    <property type="evidence" value="ECO:0007669"/>
    <property type="project" value="InterPro"/>
</dbReference>
<dbReference type="InterPro" id="IPR023346">
    <property type="entry name" value="Lysozyme-like_dom_sf"/>
</dbReference>